<feature type="transmembrane region" description="Helical" evidence="1">
    <location>
        <begin position="21"/>
        <end position="39"/>
    </location>
</feature>
<proteinExistence type="predicted"/>
<evidence type="ECO:0008006" key="4">
    <source>
        <dbReference type="Google" id="ProtNLM"/>
    </source>
</evidence>
<protein>
    <recommendedName>
        <fullName evidence="4">Integral membrane protein</fullName>
    </recommendedName>
</protein>
<keyword evidence="3" id="KW-1185">Reference proteome</keyword>
<evidence type="ECO:0000313" key="3">
    <source>
        <dbReference type="Proteomes" id="UP000502996"/>
    </source>
</evidence>
<feature type="transmembrane region" description="Helical" evidence="1">
    <location>
        <begin position="45"/>
        <end position="63"/>
    </location>
</feature>
<feature type="transmembrane region" description="Helical" evidence="1">
    <location>
        <begin position="101"/>
        <end position="119"/>
    </location>
</feature>
<dbReference type="EMBL" id="CP049257">
    <property type="protein sequence ID" value="QIG44281.1"/>
    <property type="molecule type" value="Genomic_DNA"/>
</dbReference>
<evidence type="ECO:0000313" key="2">
    <source>
        <dbReference type="EMBL" id="QIG44281.1"/>
    </source>
</evidence>
<keyword evidence="1" id="KW-0812">Transmembrane</keyword>
<name>A0A6G6WG08_9ACTN</name>
<dbReference type="AlphaFoldDB" id="A0A6G6WG08"/>
<organism evidence="2 3">
    <name type="scientific">Nocardioides anomalus</name>
    <dbReference type="NCBI Taxonomy" id="2712223"/>
    <lineage>
        <taxon>Bacteria</taxon>
        <taxon>Bacillati</taxon>
        <taxon>Actinomycetota</taxon>
        <taxon>Actinomycetes</taxon>
        <taxon>Propionibacteriales</taxon>
        <taxon>Nocardioidaceae</taxon>
        <taxon>Nocardioides</taxon>
    </lineage>
</organism>
<feature type="transmembrane region" description="Helical" evidence="1">
    <location>
        <begin position="155"/>
        <end position="175"/>
    </location>
</feature>
<dbReference type="KEGG" id="nano:G5V58_17210"/>
<sequence>MSTVDVPTRTTLPTTPLRRLYAARAVFAFLWAGAFAAVASPFGTAALVLAVLYAAVDAAATLVDAATPGDRPSRLLQVNVAVSTVTAVALAAVGTGDRGDVLLVWGLWALVAGALQLGTGLARRRRLGGQGAVVLSGGLSVLAGAGFAASSRHGSLVGIAGYAALGGVFFLVSALRQGRGARG</sequence>
<keyword evidence="1" id="KW-0472">Membrane</keyword>
<reference evidence="2 3" key="1">
    <citation type="submission" date="2020-02" db="EMBL/GenBank/DDBJ databases">
        <title>Full genome sequence of Nocardioides sp. R-3366.</title>
        <authorList>
            <person name="Im W.-T."/>
        </authorList>
    </citation>
    <scope>NUCLEOTIDE SEQUENCE [LARGE SCALE GENOMIC DNA]</scope>
    <source>
        <strain evidence="2 3">R-3366</strain>
    </source>
</reference>
<evidence type="ECO:0000256" key="1">
    <source>
        <dbReference type="SAM" id="Phobius"/>
    </source>
</evidence>
<gene>
    <name evidence="2" type="ORF">G5V58_17210</name>
</gene>
<dbReference type="Proteomes" id="UP000502996">
    <property type="component" value="Chromosome"/>
</dbReference>
<keyword evidence="1" id="KW-1133">Transmembrane helix</keyword>
<feature type="transmembrane region" description="Helical" evidence="1">
    <location>
        <begin position="75"/>
        <end position="95"/>
    </location>
</feature>
<dbReference type="RefSeq" id="WP_165235410.1">
    <property type="nucleotide sequence ID" value="NZ_CP049257.1"/>
</dbReference>
<accession>A0A6G6WG08</accession>
<feature type="transmembrane region" description="Helical" evidence="1">
    <location>
        <begin position="131"/>
        <end position="149"/>
    </location>
</feature>